<evidence type="ECO:0000313" key="3">
    <source>
        <dbReference type="EMBL" id="GBC98960.1"/>
    </source>
</evidence>
<gene>
    <name evidence="3" type="ORF">HRbin17_01481</name>
</gene>
<dbReference type="PANTHER" id="PTHR44103">
    <property type="entry name" value="PROPROTEIN CONVERTASE P"/>
    <property type="match status" value="1"/>
</dbReference>
<evidence type="ECO:0000256" key="1">
    <source>
        <dbReference type="ARBA" id="ARBA00022729"/>
    </source>
</evidence>
<dbReference type="AlphaFoldDB" id="A0A2H5XCQ1"/>
<dbReference type="SUPFAM" id="SSF51445">
    <property type="entry name" value="(Trans)glycosidases"/>
    <property type="match status" value="1"/>
</dbReference>
<reference evidence="4" key="1">
    <citation type="submission" date="2017-09" db="EMBL/GenBank/DDBJ databases">
        <title>Metaegenomics of thermophilic ammonia-oxidizing enrichment culture.</title>
        <authorList>
            <person name="Kato S."/>
            <person name="Suzuki K."/>
        </authorList>
    </citation>
    <scope>NUCLEOTIDE SEQUENCE [LARGE SCALE GENOMIC DNA]</scope>
</reference>
<dbReference type="SUPFAM" id="SSF69318">
    <property type="entry name" value="Integrin alpha N-terminal domain"/>
    <property type="match status" value="1"/>
</dbReference>
<dbReference type="Pfam" id="PF13517">
    <property type="entry name" value="FG-GAP_3"/>
    <property type="match status" value="2"/>
</dbReference>
<dbReference type="Proteomes" id="UP000236173">
    <property type="component" value="Unassembled WGS sequence"/>
</dbReference>
<protein>
    <recommendedName>
        <fullName evidence="5">VCBS repeat-containing protein</fullName>
    </recommendedName>
</protein>
<dbReference type="PANTHER" id="PTHR44103:SF1">
    <property type="entry name" value="PROPROTEIN CONVERTASE P"/>
    <property type="match status" value="1"/>
</dbReference>
<comment type="caution">
    <text evidence="3">The sequence shown here is derived from an EMBL/GenBank/DDBJ whole genome shotgun (WGS) entry which is preliminary data.</text>
</comment>
<evidence type="ECO:0000313" key="4">
    <source>
        <dbReference type="Proteomes" id="UP000236173"/>
    </source>
</evidence>
<dbReference type="Gene3D" id="2.130.10.130">
    <property type="entry name" value="Integrin alpha, N-terminal"/>
    <property type="match status" value="2"/>
</dbReference>
<dbReference type="InterPro" id="IPR028994">
    <property type="entry name" value="Integrin_alpha_N"/>
</dbReference>
<dbReference type="EMBL" id="BEHT01000018">
    <property type="protein sequence ID" value="GBC98960.1"/>
    <property type="molecule type" value="Genomic_DNA"/>
</dbReference>
<dbReference type="Gene3D" id="3.20.20.80">
    <property type="entry name" value="Glycosidases"/>
    <property type="match status" value="1"/>
</dbReference>
<keyword evidence="1 2" id="KW-0732">Signal</keyword>
<proteinExistence type="predicted"/>
<feature type="chain" id="PRO_5014178837" description="VCBS repeat-containing protein" evidence="2">
    <location>
        <begin position="23"/>
        <end position="740"/>
    </location>
</feature>
<sequence length="740" mass="83235">MRCWWAVATVLTSMCGYAILRASEVVPVTVTIVGEQFLLDGKPTYADTPHANPKALGMLLNTRMVQALFADENPETRHLWRYPDGTEFDPERNTNEFIAALPLYKAHGVIAFTINLQCGAPKRDQITGNQPWHVSGFNPDGSLKPAWLNRLKRILDAAQKQRMVVILGLFYFGQDQRLRDEDAVKRAVVNAVDWLMEQGYRHVLVEIANECNSGGYDHKIIRPPRVVELIKLAKERSGGKLLVSTSFTGGVVPPDEVLRAVDFVLVHGNGQKPERIREMVRTIRAKLHSWGTPKPIVFNEDGTDLRNMEAALEEGASWGYFDPGRNNYRNGFQSPPTNWLINTPSKRAFFRKAAEWVGIVPPKGVTYEMQRLIIARLDPQLNRTVCAVGDINGDGKEDVVIGSRQKGKDSLVWLEQIGMGDWRVHVIDDEAEMLESGGVLGDVDGDGRLDFIAGGDWRSPNLWWWRQPSDPKQKWQRFVIGSFANKFHTQLWADVDGDGKGELVTWNQGQKALLWLKPQSDPTKEWQAFVIARDVEGEGLAWADVDGDGKPELIAGNFWFKPTSDVRKEWQRFQFAKGYVGTVVEAADLDNDGRIEIILSEGDAQYFGRKEQGRVAWFKAGSDPRQIWREHVLASDLVDPHSLIVADFTGDGLLDICVIEMDFTDRPQVILFVNRGSGKFETHVVDEGVGSHDAKLIRIGDKPAIVGKPFTGKRLGEVHLWMMECNPIAFTLCACCERRR</sequence>
<evidence type="ECO:0008006" key="5">
    <source>
        <dbReference type="Google" id="ProtNLM"/>
    </source>
</evidence>
<accession>A0A2H5XCQ1</accession>
<dbReference type="InterPro" id="IPR013517">
    <property type="entry name" value="FG-GAP"/>
</dbReference>
<feature type="signal peptide" evidence="2">
    <location>
        <begin position="1"/>
        <end position="22"/>
    </location>
</feature>
<evidence type="ECO:0000256" key="2">
    <source>
        <dbReference type="SAM" id="SignalP"/>
    </source>
</evidence>
<name>A0A2H5XCQ1_9BACT</name>
<dbReference type="InterPro" id="IPR017853">
    <property type="entry name" value="GH"/>
</dbReference>
<organism evidence="3 4">
    <name type="scientific">Candidatus Fervidibacter japonicus</name>
    <dbReference type="NCBI Taxonomy" id="2035412"/>
    <lineage>
        <taxon>Bacteria</taxon>
        <taxon>Candidatus Fervidibacterota</taxon>
        <taxon>Candidatus Fervidibacter</taxon>
    </lineage>
</organism>